<keyword evidence="2" id="KW-1185">Reference proteome</keyword>
<feature type="non-terminal residue" evidence="1">
    <location>
        <position position="62"/>
    </location>
</feature>
<accession>A0A9N9JSV5</accession>
<evidence type="ECO:0000313" key="1">
    <source>
        <dbReference type="EMBL" id="CAG8792200.1"/>
    </source>
</evidence>
<dbReference type="AlphaFoldDB" id="A0A9N9JSV5"/>
<name>A0A9N9JSV5_9GLOM</name>
<evidence type="ECO:0000313" key="2">
    <source>
        <dbReference type="Proteomes" id="UP000789405"/>
    </source>
</evidence>
<reference evidence="1" key="1">
    <citation type="submission" date="2021-06" db="EMBL/GenBank/DDBJ databases">
        <authorList>
            <person name="Kallberg Y."/>
            <person name="Tangrot J."/>
            <person name="Rosling A."/>
        </authorList>
    </citation>
    <scope>NUCLEOTIDE SEQUENCE</scope>
    <source>
        <strain evidence="1">MA453B</strain>
    </source>
</reference>
<organism evidence="1 2">
    <name type="scientific">Dentiscutata erythropus</name>
    <dbReference type="NCBI Taxonomy" id="1348616"/>
    <lineage>
        <taxon>Eukaryota</taxon>
        <taxon>Fungi</taxon>
        <taxon>Fungi incertae sedis</taxon>
        <taxon>Mucoromycota</taxon>
        <taxon>Glomeromycotina</taxon>
        <taxon>Glomeromycetes</taxon>
        <taxon>Diversisporales</taxon>
        <taxon>Gigasporaceae</taxon>
        <taxon>Dentiscutata</taxon>
    </lineage>
</organism>
<dbReference type="Proteomes" id="UP000789405">
    <property type="component" value="Unassembled WGS sequence"/>
</dbReference>
<feature type="non-terminal residue" evidence="1">
    <location>
        <position position="1"/>
    </location>
</feature>
<comment type="caution">
    <text evidence="1">The sequence shown here is derived from an EMBL/GenBank/DDBJ whole genome shotgun (WGS) entry which is preliminary data.</text>
</comment>
<protein>
    <submittedName>
        <fullName evidence="1">14597_t:CDS:1</fullName>
    </submittedName>
</protein>
<proteinExistence type="predicted"/>
<dbReference type="OrthoDB" id="10399559at2759"/>
<dbReference type="EMBL" id="CAJVPY010028148">
    <property type="protein sequence ID" value="CAG8792200.1"/>
    <property type="molecule type" value="Genomic_DNA"/>
</dbReference>
<gene>
    <name evidence="1" type="ORF">DERYTH_LOCUS21652</name>
</gene>
<sequence>CTLTQTECVTPMPTCAPLSAPCNNSQPELCCTGLCSPFPRDRAPGIGCCNPRGQPCPFESPQ</sequence>